<dbReference type="STRING" id="69014.TK1349"/>
<keyword evidence="2" id="KW-1185">Reference proteome</keyword>
<gene>
    <name evidence="1" type="ordered locus">TK1349</name>
</gene>
<dbReference type="eggNOG" id="arCOG03881">
    <property type="taxonomic scope" value="Archaea"/>
</dbReference>
<proteinExistence type="predicted"/>
<reference evidence="1 2" key="1">
    <citation type="journal article" date="2005" name="Genome Res.">
        <title>Complete genome sequence of the hyperthermophilic archaeon Thermococcus kodakaraensis KOD1 and comparison with Pyrococcus genomes.</title>
        <authorList>
            <person name="Fukui T."/>
            <person name="Atomi H."/>
            <person name="Kanai T."/>
            <person name="Matsumi R."/>
            <person name="Fujiwara S."/>
            <person name="Imanaka T."/>
        </authorList>
    </citation>
    <scope>NUCLEOTIDE SEQUENCE [LARGE SCALE GENOMIC DNA]</scope>
    <source>
        <strain evidence="2">ATCC BAA-918 / JCM 12380 / KOD1</strain>
    </source>
</reference>
<dbReference type="HOGENOM" id="CLU_170077_0_0_2"/>
<accession>Q5JGV7</accession>
<dbReference type="EnsemblBacteria" id="BAD85538">
    <property type="protein sequence ID" value="BAD85538"/>
    <property type="gene ID" value="TK1349"/>
</dbReference>
<organism evidence="1 2">
    <name type="scientific">Thermococcus kodakarensis (strain ATCC BAA-918 / JCM 12380 / KOD1)</name>
    <name type="common">Pyrococcus kodakaraensis (strain KOD1)</name>
    <dbReference type="NCBI Taxonomy" id="69014"/>
    <lineage>
        <taxon>Archaea</taxon>
        <taxon>Methanobacteriati</taxon>
        <taxon>Methanobacteriota</taxon>
        <taxon>Thermococci</taxon>
        <taxon>Thermococcales</taxon>
        <taxon>Thermococcaceae</taxon>
        <taxon>Thermococcus</taxon>
    </lineage>
</organism>
<dbReference type="OrthoDB" id="98696at2157"/>
<name>Q5JGV7_THEKO</name>
<dbReference type="Proteomes" id="UP000000536">
    <property type="component" value="Chromosome"/>
</dbReference>
<evidence type="ECO:0000313" key="1">
    <source>
        <dbReference type="EMBL" id="BAD85538.1"/>
    </source>
</evidence>
<dbReference type="RefSeq" id="WP_011250300.1">
    <property type="nucleotide sequence ID" value="NC_006624.1"/>
</dbReference>
<sequence>MTAKYKYLGRRVKDRGQKGLDSAREFYDIIKAILRDYKAGRITGKTARGRLLLLYRLSFKKNNSKIRHLSNSTLQRIRRRIKKAMEEVKG</sequence>
<dbReference type="KEGG" id="tko:TK1349"/>
<evidence type="ECO:0000313" key="2">
    <source>
        <dbReference type="Proteomes" id="UP000000536"/>
    </source>
</evidence>
<dbReference type="EMBL" id="AP006878">
    <property type="protein sequence ID" value="BAD85538.1"/>
    <property type="molecule type" value="Genomic_DNA"/>
</dbReference>
<dbReference type="InParanoid" id="Q5JGV7"/>
<dbReference type="AlphaFoldDB" id="Q5JGV7"/>
<dbReference type="GeneID" id="78447869"/>
<protein>
    <submittedName>
        <fullName evidence="1">Uncharacterized protein</fullName>
    </submittedName>
</protein>